<reference evidence="1 2" key="1">
    <citation type="submission" date="2020-08" db="EMBL/GenBank/DDBJ databases">
        <title>Genome public.</title>
        <authorList>
            <person name="Liu C."/>
            <person name="Sun Q."/>
        </authorList>
    </citation>
    <scope>NUCLEOTIDE SEQUENCE [LARGE SCALE GENOMIC DNA]</scope>
    <source>
        <strain evidence="1 2">BX17</strain>
    </source>
</reference>
<dbReference type="RefSeq" id="WP_021924691.1">
    <property type="nucleotide sequence ID" value="NZ_JACOOT010000014.1"/>
</dbReference>
<gene>
    <name evidence="1" type="ORF">H8S54_06420</name>
</gene>
<dbReference type="AlphaFoldDB" id="A0A8I0DRL5"/>
<organism evidence="1 2">
    <name type="scientific">Blautia segnis</name>
    <dbReference type="NCBI Taxonomy" id="2763030"/>
    <lineage>
        <taxon>Bacteria</taxon>
        <taxon>Bacillati</taxon>
        <taxon>Bacillota</taxon>
        <taxon>Clostridia</taxon>
        <taxon>Lachnospirales</taxon>
        <taxon>Lachnospiraceae</taxon>
        <taxon>Blautia</taxon>
    </lineage>
</organism>
<sequence length="90" mass="10076">MEENWQDNPKLAGMDRSKLDMLQQMAQQGAGKSPSDLLPFIMNAAAKGKSAGLRFNPNEINTIIEVLKMGKSPQERAKLDQVVNLMKMMR</sequence>
<comment type="caution">
    <text evidence="1">The sequence shown here is derived from an EMBL/GenBank/DDBJ whole genome shotgun (WGS) entry which is preliminary data.</text>
</comment>
<evidence type="ECO:0000313" key="1">
    <source>
        <dbReference type="EMBL" id="MBC5650752.1"/>
    </source>
</evidence>
<protein>
    <submittedName>
        <fullName evidence="1">Uncharacterized protein</fullName>
    </submittedName>
</protein>
<dbReference type="Proteomes" id="UP000652847">
    <property type="component" value="Unassembled WGS sequence"/>
</dbReference>
<dbReference type="EMBL" id="JACOOT010000014">
    <property type="protein sequence ID" value="MBC5650752.1"/>
    <property type="molecule type" value="Genomic_DNA"/>
</dbReference>
<proteinExistence type="predicted"/>
<keyword evidence="2" id="KW-1185">Reference proteome</keyword>
<evidence type="ECO:0000313" key="2">
    <source>
        <dbReference type="Proteomes" id="UP000652847"/>
    </source>
</evidence>
<accession>A0A8I0DRL5</accession>
<name>A0A8I0DRL5_9FIRM</name>